<comment type="caution">
    <text evidence="1">The sequence shown here is derived from an EMBL/GenBank/DDBJ whole genome shotgun (WGS) entry which is preliminary data.</text>
</comment>
<dbReference type="OrthoDB" id="3709982at2759"/>
<name>A0A545UWE8_9HYPO</name>
<organism evidence="1 2">
    <name type="scientific">Cordyceps javanica</name>
    <dbReference type="NCBI Taxonomy" id="43265"/>
    <lineage>
        <taxon>Eukaryota</taxon>
        <taxon>Fungi</taxon>
        <taxon>Dikarya</taxon>
        <taxon>Ascomycota</taxon>
        <taxon>Pezizomycotina</taxon>
        <taxon>Sordariomycetes</taxon>
        <taxon>Hypocreomycetidae</taxon>
        <taxon>Hypocreales</taxon>
        <taxon>Cordycipitaceae</taxon>
        <taxon>Cordyceps</taxon>
    </lineage>
</organism>
<sequence length="90" mass="10375">MSQDTPVRIALRYRERPFQDLKVVINAFFKWRGIQPLENYQLHICGNVDLGTLDIEIFKVSGCDPFRFVDLGEAARAKAYQRSLSIKWGG</sequence>
<protein>
    <submittedName>
        <fullName evidence="1">Uncharacterized protein</fullName>
    </submittedName>
</protein>
<reference evidence="1 2" key="1">
    <citation type="journal article" date="2019" name="Appl. Microbiol. Biotechnol.">
        <title>Genome sequence of Isaria javanica and comparative genome analysis insights into family S53 peptidase evolution in fungal entomopathogens.</title>
        <authorList>
            <person name="Lin R."/>
            <person name="Zhang X."/>
            <person name="Xin B."/>
            <person name="Zou M."/>
            <person name="Gao Y."/>
            <person name="Qin F."/>
            <person name="Hu Q."/>
            <person name="Xie B."/>
            <person name="Cheng X."/>
        </authorList>
    </citation>
    <scope>NUCLEOTIDE SEQUENCE [LARGE SCALE GENOMIC DNA]</scope>
    <source>
        <strain evidence="1 2">IJ1G</strain>
    </source>
</reference>
<dbReference type="AlphaFoldDB" id="A0A545UWE8"/>
<evidence type="ECO:0000313" key="1">
    <source>
        <dbReference type="EMBL" id="TQV93787.1"/>
    </source>
</evidence>
<gene>
    <name evidence="1" type="ORF">IF1G_07519</name>
</gene>
<dbReference type="EMBL" id="SPUK01000011">
    <property type="protein sequence ID" value="TQV93787.1"/>
    <property type="molecule type" value="Genomic_DNA"/>
</dbReference>
<keyword evidence="2" id="KW-1185">Reference proteome</keyword>
<accession>A0A545UWE8</accession>
<evidence type="ECO:0000313" key="2">
    <source>
        <dbReference type="Proteomes" id="UP000315783"/>
    </source>
</evidence>
<proteinExistence type="predicted"/>
<dbReference type="Proteomes" id="UP000315783">
    <property type="component" value="Unassembled WGS sequence"/>
</dbReference>